<evidence type="ECO:0000313" key="3">
    <source>
        <dbReference type="Proteomes" id="UP000267164"/>
    </source>
</evidence>
<dbReference type="Proteomes" id="UP000267164">
    <property type="component" value="Chromosome"/>
</dbReference>
<dbReference type="AlphaFoldDB" id="A0A386ZIC9"/>
<dbReference type="OrthoDB" id="4299240at2"/>
<accession>A0A386ZIC9</accession>
<gene>
    <name evidence="2" type="ORF">D7D52_28715</name>
</gene>
<organism evidence="2 3">
    <name type="scientific">Nocardia yunnanensis</name>
    <dbReference type="NCBI Taxonomy" id="2382165"/>
    <lineage>
        <taxon>Bacteria</taxon>
        <taxon>Bacillati</taxon>
        <taxon>Actinomycetota</taxon>
        <taxon>Actinomycetes</taxon>
        <taxon>Mycobacteriales</taxon>
        <taxon>Nocardiaceae</taxon>
        <taxon>Nocardia</taxon>
    </lineage>
</organism>
<keyword evidence="3" id="KW-1185">Reference proteome</keyword>
<dbReference type="KEGG" id="nyu:D7D52_28715"/>
<dbReference type="Pfam" id="PF04149">
    <property type="entry name" value="DUF397"/>
    <property type="match status" value="1"/>
</dbReference>
<evidence type="ECO:0000313" key="2">
    <source>
        <dbReference type="EMBL" id="AYF77140.1"/>
    </source>
</evidence>
<dbReference type="InterPro" id="IPR007278">
    <property type="entry name" value="DUF397"/>
</dbReference>
<dbReference type="EMBL" id="CP032568">
    <property type="protein sequence ID" value="AYF77140.1"/>
    <property type="molecule type" value="Genomic_DNA"/>
</dbReference>
<name>A0A386ZIC9_9NOCA</name>
<sequence>MPERSKGASTVKVDFTGAVWRKSKHSGPNGNCVEVAFLGDGNVAVRDSKDQGGGPILAFTPGEWDAFMAGVSDGEFKRA</sequence>
<evidence type="ECO:0000259" key="1">
    <source>
        <dbReference type="Pfam" id="PF04149"/>
    </source>
</evidence>
<protein>
    <submittedName>
        <fullName evidence="2">DUF397 domain-containing protein</fullName>
    </submittedName>
</protein>
<feature type="domain" description="DUF397" evidence="1">
    <location>
        <begin position="18"/>
        <end position="71"/>
    </location>
</feature>
<reference evidence="2 3" key="1">
    <citation type="submission" date="2018-09" db="EMBL/GenBank/DDBJ databases">
        <title>Nocardia yunnanensis sp. nov., an actinomycete isolated from a soil sample.</title>
        <authorList>
            <person name="Zhang J."/>
        </authorList>
    </citation>
    <scope>NUCLEOTIDE SEQUENCE [LARGE SCALE GENOMIC DNA]</scope>
    <source>
        <strain evidence="2 3">CFHS0054</strain>
    </source>
</reference>
<proteinExistence type="predicted"/>